<dbReference type="CDD" id="cd07377">
    <property type="entry name" value="WHTH_GntR"/>
    <property type="match status" value="1"/>
</dbReference>
<dbReference type="InterPro" id="IPR008920">
    <property type="entry name" value="TF_FadR/GntR_C"/>
</dbReference>
<dbReference type="AlphaFoldDB" id="A0A934V033"/>
<evidence type="ECO:0000256" key="3">
    <source>
        <dbReference type="ARBA" id="ARBA00023163"/>
    </source>
</evidence>
<keyword evidence="1" id="KW-0805">Transcription regulation</keyword>
<dbReference type="EMBL" id="NRRE01000023">
    <property type="protein sequence ID" value="MBK1697378.1"/>
    <property type="molecule type" value="Genomic_DNA"/>
</dbReference>
<comment type="caution">
    <text evidence="5">The sequence shown here is derived from an EMBL/GenBank/DDBJ whole genome shotgun (WGS) entry which is preliminary data.</text>
</comment>
<gene>
    <name evidence="5" type="ORF">CKO21_08965</name>
</gene>
<keyword evidence="3" id="KW-0804">Transcription</keyword>
<dbReference type="RefSeq" id="WP_051431842.1">
    <property type="nucleotide sequence ID" value="NZ_NRRE01000023.1"/>
</dbReference>
<name>A0A934V033_9PROT</name>
<dbReference type="InterPro" id="IPR000524">
    <property type="entry name" value="Tscrpt_reg_HTH_GntR"/>
</dbReference>
<dbReference type="PANTHER" id="PTHR43537">
    <property type="entry name" value="TRANSCRIPTIONAL REGULATOR, GNTR FAMILY"/>
    <property type="match status" value="1"/>
</dbReference>
<dbReference type="Gene3D" id="1.10.10.10">
    <property type="entry name" value="Winged helix-like DNA-binding domain superfamily/Winged helix DNA-binding domain"/>
    <property type="match status" value="1"/>
</dbReference>
<evidence type="ECO:0000313" key="5">
    <source>
        <dbReference type="EMBL" id="MBK1697378.1"/>
    </source>
</evidence>
<feature type="domain" description="HTH gntR-type" evidence="4">
    <location>
        <begin position="10"/>
        <end position="78"/>
    </location>
</feature>
<dbReference type="GO" id="GO:0003677">
    <property type="term" value="F:DNA binding"/>
    <property type="evidence" value="ECO:0007669"/>
    <property type="project" value="UniProtKB-KW"/>
</dbReference>
<evidence type="ECO:0000313" key="6">
    <source>
        <dbReference type="Proteomes" id="UP000778970"/>
    </source>
</evidence>
<dbReference type="GO" id="GO:0003700">
    <property type="term" value="F:DNA-binding transcription factor activity"/>
    <property type="evidence" value="ECO:0007669"/>
    <property type="project" value="InterPro"/>
</dbReference>
<organism evidence="5 6">
    <name type="scientific">Rhodovibrio salinarum</name>
    <dbReference type="NCBI Taxonomy" id="1087"/>
    <lineage>
        <taxon>Bacteria</taxon>
        <taxon>Pseudomonadati</taxon>
        <taxon>Pseudomonadota</taxon>
        <taxon>Alphaproteobacteria</taxon>
        <taxon>Rhodospirillales</taxon>
        <taxon>Rhodovibrionaceae</taxon>
        <taxon>Rhodovibrio</taxon>
    </lineage>
</organism>
<reference evidence="5" key="1">
    <citation type="submission" date="2017-08" db="EMBL/GenBank/DDBJ databases">
        <authorList>
            <person name="Imhoff J.F."/>
            <person name="Rahn T."/>
            <person name="Kuenzel S."/>
            <person name="Neulinger S.C."/>
        </authorList>
    </citation>
    <scope>NUCLEOTIDE SEQUENCE</scope>
    <source>
        <strain evidence="5">DSM 9154</strain>
    </source>
</reference>
<dbReference type="SMART" id="SM00895">
    <property type="entry name" value="FCD"/>
    <property type="match status" value="1"/>
</dbReference>
<keyword evidence="6" id="KW-1185">Reference proteome</keyword>
<dbReference type="InterPro" id="IPR011711">
    <property type="entry name" value="GntR_C"/>
</dbReference>
<sequence>MSNTLRVPAKRLKGKVAETIALRILRKDYPPSTPIPHESDLLHEFGVSRTCLREALQMLSAKGLVYSRPRVGTVVNDPLQWNFLDGDMLRWREKTVSREVFLRDLFAVRRMVEPETAALAAQNIEAEMLANLQQAVMSMARGNGERTDETIQADVDFHRLLLAASGNPLLSGLGATIEEALRASIAVTSHPQVGSRFALDKHIEVFEAVRRGNAAAARKAMVSLLDITEEVLDRASYSQPETAAHASG</sequence>
<dbReference type="InterPro" id="IPR036390">
    <property type="entry name" value="WH_DNA-bd_sf"/>
</dbReference>
<dbReference type="SUPFAM" id="SSF48008">
    <property type="entry name" value="GntR ligand-binding domain-like"/>
    <property type="match status" value="1"/>
</dbReference>
<evidence type="ECO:0000259" key="4">
    <source>
        <dbReference type="PROSITE" id="PS50949"/>
    </source>
</evidence>
<accession>A0A934V033</accession>
<dbReference type="PANTHER" id="PTHR43537:SF44">
    <property type="entry name" value="GNTR FAMILY REGULATORY PROTEIN"/>
    <property type="match status" value="1"/>
</dbReference>
<dbReference type="Proteomes" id="UP000778970">
    <property type="component" value="Unassembled WGS sequence"/>
</dbReference>
<dbReference type="Pfam" id="PF07729">
    <property type="entry name" value="FCD"/>
    <property type="match status" value="1"/>
</dbReference>
<proteinExistence type="predicted"/>
<dbReference type="PROSITE" id="PS50949">
    <property type="entry name" value="HTH_GNTR"/>
    <property type="match status" value="1"/>
</dbReference>
<dbReference type="SMART" id="SM00345">
    <property type="entry name" value="HTH_GNTR"/>
    <property type="match status" value="1"/>
</dbReference>
<protein>
    <submittedName>
        <fullName evidence="5">FadR family transcriptional regulator</fullName>
    </submittedName>
</protein>
<reference evidence="5" key="2">
    <citation type="journal article" date="2020" name="Microorganisms">
        <title>Osmotic Adaptation and Compatible Solute Biosynthesis of Phototrophic Bacteria as Revealed from Genome Analyses.</title>
        <authorList>
            <person name="Imhoff J.F."/>
            <person name="Rahn T."/>
            <person name="Kunzel S."/>
            <person name="Keller A."/>
            <person name="Neulinger S.C."/>
        </authorList>
    </citation>
    <scope>NUCLEOTIDE SEQUENCE</scope>
    <source>
        <strain evidence="5">DSM 9154</strain>
    </source>
</reference>
<dbReference type="InterPro" id="IPR036388">
    <property type="entry name" value="WH-like_DNA-bd_sf"/>
</dbReference>
<dbReference type="Gene3D" id="1.20.120.530">
    <property type="entry name" value="GntR ligand-binding domain-like"/>
    <property type="match status" value="1"/>
</dbReference>
<evidence type="ECO:0000256" key="2">
    <source>
        <dbReference type="ARBA" id="ARBA00023125"/>
    </source>
</evidence>
<dbReference type="SUPFAM" id="SSF46785">
    <property type="entry name" value="Winged helix' DNA-binding domain"/>
    <property type="match status" value="1"/>
</dbReference>
<keyword evidence="2" id="KW-0238">DNA-binding</keyword>
<dbReference type="PRINTS" id="PR00035">
    <property type="entry name" value="HTHGNTR"/>
</dbReference>
<dbReference type="Pfam" id="PF00392">
    <property type="entry name" value="GntR"/>
    <property type="match status" value="1"/>
</dbReference>
<evidence type="ECO:0000256" key="1">
    <source>
        <dbReference type="ARBA" id="ARBA00023015"/>
    </source>
</evidence>